<dbReference type="OrthoDB" id="5438043at2"/>
<dbReference type="PANTHER" id="PTHR33490:SF12">
    <property type="entry name" value="BLL5557 PROTEIN"/>
    <property type="match status" value="1"/>
</dbReference>
<dbReference type="Proteomes" id="UP000250028">
    <property type="component" value="Unassembled WGS sequence"/>
</dbReference>
<evidence type="ECO:0000313" key="2">
    <source>
        <dbReference type="EMBL" id="SSA35013.1"/>
    </source>
</evidence>
<reference evidence="3" key="1">
    <citation type="submission" date="2016-10" db="EMBL/GenBank/DDBJ databases">
        <authorList>
            <person name="Varghese N."/>
            <person name="Submissions S."/>
        </authorList>
    </citation>
    <scope>NUCLEOTIDE SEQUENCE [LARGE SCALE GENOMIC DNA]</scope>
    <source>
        <strain evidence="3">DSM 22951</strain>
    </source>
</reference>
<dbReference type="Pfam" id="PF01841">
    <property type="entry name" value="Transglut_core"/>
    <property type="match status" value="1"/>
</dbReference>
<accession>A0A2Y9C1V7</accession>
<keyword evidence="3" id="KW-1185">Reference proteome</keyword>
<dbReference type="PANTHER" id="PTHR33490">
    <property type="entry name" value="BLR5614 PROTEIN-RELATED"/>
    <property type="match status" value="1"/>
</dbReference>
<dbReference type="InterPro" id="IPR002931">
    <property type="entry name" value="Transglutaminase-like"/>
</dbReference>
<dbReference type="SUPFAM" id="SSF54001">
    <property type="entry name" value="Cysteine proteinases"/>
    <property type="match status" value="1"/>
</dbReference>
<dbReference type="SMART" id="SM00460">
    <property type="entry name" value="TGc"/>
    <property type="match status" value="1"/>
</dbReference>
<dbReference type="EMBL" id="UESZ01000001">
    <property type="protein sequence ID" value="SSA35013.1"/>
    <property type="molecule type" value="Genomic_DNA"/>
</dbReference>
<dbReference type="AlphaFoldDB" id="A0A2Y9C1V7"/>
<dbReference type="InterPro" id="IPR038765">
    <property type="entry name" value="Papain-like_cys_pep_sf"/>
</dbReference>
<dbReference type="Gene3D" id="2.60.40.2250">
    <property type="match status" value="1"/>
</dbReference>
<dbReference type="RefSeq" id="WP_109686003.1">
    <property type="nucleotide sequence ID" value="NZ_QGDN01000001.1"/>
</dbReference>
<dbReference type="Gene3D" id="3.10.620.30">
    <property type="match status" value="1"/>
</dbReference>
<protein>
    <submittedName>
        <fullName evidence="2">Transglutaminase-like enzyme, putative cysteine protease</fullName>
    </submittedName>
</protein>
<name>A0A2Y9C1V7_9MICO</name>
<organism evidence="2 3">
    <name type="scientific">Branchiibius hedensis</name>
    <dbReference type="NCBI Taxonomy" id="672460"/>
    <lineage>
        <taxon>Bacteria</taxon>
        <taxon>Bacillati</taxon>
        <taxon>Actinomycetota</taxon>
        <taxon>Actinomycetes</taxon>
        <taxon>Micrococcales</taxon>
        <taxon>Dermacoccaceae</taxon>
        <taxon>Branchiibius</taxon>
    </lineage>
</organism>
<sequence length="281" mass="31227">MGTRQLDLGCTFRHQAAWPTAALLHVVPAVPTDGGDPAGRRNPGIIFKDEKWTLEPQIEIHPYQDAFGNQIQRFTMPQGVSTVSYSVRAEVPDELDAADESAPEIPPTDLPDDTLVYTLASRFCHNDVLSGQAWKLFGGMEPGYGRVAAICDWVWNYLAYTTGSTTFTSTSTDAFLTGRGVCRDFAHLMITMCRALNIPARYAHGYLPDMDVPPLPTPMDFHAWVEVYLGDRWWTFDPRHNARRKGRVLIGVGRDAADVALITTYGAPWLQLMTVTAQEPV</sequence>
<evidence type="ECO:0000259" key="1">
    <source>
        <dbReference type="SMART" id="SM00460"/>
    </source>
</evidence>
<dbReference type="GO" id="GO:0006508">
    <property type="term" value="P:proteolysis"/>
    <property type="evidence" value="ECO:0007669"/>
    <property type="project" value="UniProtKB-KW"/>
</dbReference>
<keyword evidence="2" id="KW-0378">Hydrolase</keyword>
<proteinExistence type="predicted"/>
<keyword evidence="2" id="KW-0645">Protease</keyword>
<evidence type="ECO:0000313" key="3">
    <source>
        <dbReference type="Proteomes" id="UP000250028"/>
    </source>
</evidence>
<dbReference type="GO" id="GO:0008233">
    <property type="term" value="F:peptidase activity"/>
    <property type="evidence" value="ECO:0007669"/>
    <property type="project" value="UniProtKB-KW"/>
</dbReference>
<feature type="domain" description="Transglutaminase-like" evidence="1">
    <location>
        <begin position="174"/>
        <end position="240"/>
    </location>
</feature>
<gene>
    <name evidence="2" type="ORF">SAMN04489750_2347</name>
</gene>